<reference evidence="4" key="1">
    <citation type="submission" date="2025-08" db="UniProtKB">
        <authorList>
            <consortium name="RefSeq"/>
        </authorList>
    </citation>
    <scope>IDENTIFICATION</scope>
    <source>
        <tissue evidence="4">Thorax and Abdomen</tissue>
    </source>
</reference>
<evidence type="ECO:0000313" key="4">
    <source>
        <dbReference type="RefSeq" id="XP_015515207.1"/>
    </source>
</evidence>
<dbReference type="InterPro" id="IPR036457">
    <property type="entry name" value="PPM-type-like_dom_sf"/>
</dbReference>
<dbReference type="SMART" id="SM00332">
    <property type="entry name" value="PP2Cc"/>
    <property type="match status" value="1"/>
</dbReference>
<protein>
    <submittedName>
        <fullName evidence="4">PP2C-like domain-containing protein CG9801 isoform X1</fullName>
    </submittedName>
</protein>
<feature type="region of interest" description="Disordered" evidence="1">
    <location>
        <begin position="332"/>
        <end position="356"/>
    </location>
</feature>
<dbReference type="PANTHER" id="PTHR21586:SF0">
    <property type="entry name" value="PP2C-LIKE DOMAIN-CONTAINING PROTEIN CG9801"/>
    <property type="match status" value="1"/>
</dbReference>
<dbReference type="InParanoid" id="A0A6J0BLT3"/>
<dbReference type="Proteomes" id="UP000829291">
    <property type="component" value="Chromosome 7"/>
</dbReference>
<proteinExistence type="predicted"/>
<dbReference type="AlphaFoldDB" id="A0A6J0BLT3"/>
<dbReference type="GeneID" id="107220922"/>
<evidence type="ECO:0000259" key="2">
    <source>
        <dbReference type="PROSITE" id="PS51746"/>
    </source>
</evidence>
<gene>
    <name evidence="4" type="primary">LOC107220922</name>
</gene>
<dbReference type="OrthoDB" id="2556847at2759"/>
<dbReference type="PROSITE" id="PS51746">
    <property type="entry name" value="PPM_2"/>
    <property type="match status" value="1"/>
</dbReference>
<dbReference type="Gene3D" id="3.60.40.10">
    <property type="entry name" value="PPM-type phosphatase domain"/>
    <property type="match status" value="1"/>
</dbReference>
<organism evidence="4">
    <name type="scientific">Neodiprion lecontei</name>
    <name type="common">Redheaded pine sawfly</name>
    <dbReference type="NCBI Taxonomy" id="441921"/>
    <lineage>
        <taxon>Eukaryota</taxon>
        <taxon>Metazoa</taxon>
        <taxon>Ecdysozoa</taxon>
        <taxon>Arthropoda</taxon>
        <taxon>Hexapoda</taxon>
        <taxon>Insecta</taxon>
        <taxon>Pterygota</taxon>
        <taxon>Neoptera</taxon>
        <taxon>Endopterygota</taxon>
        <taxon>Hymenoptera</taxon>
        <taxon>Tenthredinoidea</taxon>
        <taxon>Diprionidae</taxon>
        <taxon>Diprioninae</taxon>
        <taxon>Neodiprion</taxon>
    </lineage>
</organism>
<accession>A0A6J0BLT3</accession>
<dbReference type="KEGG" id="nlo:107220922"/>
<dbReference type="InterPro" id="IPR001932">
    <property type="entry name" value="PPM-type_phosphatase-like_dom"/>
</dbReference>
<dbReference type="RefSeq" id="XP_015515207.1">
    <property type="nucleotide sequence ID" value="XM_015659721.2"/>
</dbReference>
<dbReference type="InterPro" id="IPR053287">
    <property type="entry name" value="PP2C-like_domain"/>
</dbReference>
<feature type="region of interest" description="Disordered" evidence="1">
    <location>
        <begin position="603"/>
        <end position="639"/>
    </location>
</feature>
<dbReference type="PANTHER" id="PTHR21586">
    <property type="entry name" value="TIPA"/>
    <property type="match status" value="1"/>
</dbReference>
<sequence>MPSLRKRVAGFMRQLSVSNLAAAVENIGHGESSPRSPRNVPQDLPGGCFITRYLNGLEIKMEGPVILHGRNPEELPSYPLCTLDNGEEVFAALTGPDLGLTTVNLKQRHLSISDPDVDYIDILEQSDHERTVNTSMDCIFSVAHDRWFMIRPSDSPSCPIDNSSIKIRAAGKLYDPDSKYSNENLLDSLESNCNNEQTDLLDDDCKDYTTSRDQSDVGVRGLPRQNIDNLETDVMVAEDSTSKLEDTFDYDAKIKEKLDNFQFSLTSKEHFTFETTSFIPESTFVPTKQANVSFDDSLNDNGMQFNDENISNDIADASKEGNFKNDIIPPPSEFASEMNPLRKSKSAPAPFRKAKKGTTSDGEIACVSDWFRPHDLAYGVATTLYEKNPTTNINNGEPIADCFGISARPKAAVLGLADGVNWGPKASIAARAAVHGSIEYLNKALFSSAPGGGVTTTRDVFVALLRSFHSAHSLILQEQGMLTTLTVCAVLPLLRTNSGSNCRTERYVACTCNVGDSLAYVYSRRTGVREITQGSHDIHCMRDMRDALGALGPVDGSNPELNNLTLSMTEVEKGDIVFLTSDGISDNFDPVVGKFAILPTNNTASSDKSVKHEGQSRTRTRRKSAENLRRSDSIGSSNSGLPVVEAYQRHELTLLRMEDLLRRGVSGEGPPCDNARRLCELLLDFAVRITAAKRRILEDPDLYYAQQKDGHMIQLSKLEQRNRRKKMLEKISMVPGKLDHATVVAYTVGQYTESDTNL</sequence>
<evidence type="ECO:0000313" key="3">
    <source>
        <dbReference type="Proteomes" id="UP000829291"/>
    </source>
</evidence>
<keyword evidence="3" id="KW-1185">Reference proteome</keyword>
<evidence type="ECO:0000256" key="1">
    <source>
        <dbReference type="SAM" id="MobiDB-lite"/>
    </source>
</evidence>
<dbReference type="SUPFAM" id="SSF81606">
    <property type="entry name" value="PP2C-like"/>
    <property type="match status" value="1"/>
</dbReference>
<feature type="compositionally biased region" description="Basic and acidic residues" evidence="1">
    <location>
        <begin position="623"/>
        <end position="632"/>
    </location>
</feature>
<feature type="domain" description="PPM-type phosphatase" evidence="2">
    <location>
        <begin position="377"/>
        <end position="696"/>
    </location>
</feature>
<dbReference type="Pfam" id="PF13672">
    <property type="entry name" value="PP2C_2"/>
    <property type="match status" value="1"/>
</dbReference>
<name>A0A6J0BLT3_NEOLC</name>